<comment type="caution">
    <text evidence="1">The sequence shown here is derived from an EMBL/GenBank/DDBJ whole genome shotgun (WGS) entry which is preliminary data.</text>
</comment>
<protein>
    <submittedName>
        <fullName evidence="1">Uncharacterized protein</fullName>
    </submittedName>
</protein>
<organism evidence="1 2">
    <name type="scientific">Enterobacter roggenkampii</name>
    <dbReference type="NCBI Taxonomy" id="1812935"/>
    <lineage>
        <taxon>Bacteria</taxon>
        <taxon>Pseudomonadati</taxon>
        <taxon>Pseudomonadota</taxon>
        <taxon>Gammaproteobacteria</taxon>
        <taxon>Enterobacterales</taxon>
        <taxon>Enterobacteriaceae</taxon>
        <taxon>Enterobacter</taxon>
        <taxon>Enterobacter cloacae complex</taxon>
    </lineage>
</organism>
<evidence type="ECO:0000313" key="2">
    <source>
        <dbReference type="Proteomes" id="UP000036013"/>
    </source>
</evidence>
<dbReference type="Proteomes" id="UP000036013">
    <property type="component" value="Unassembled WGS sequence"/>
</dbReference>
<evidence type="ECO:0000313" key="1">
    <source>
        <dbReference type="EMBL" id="KLQ04218.1"/>
    </source>
</evidence>
<dbReference type="EMBL" id="LEDI01000017">
    <property type="protein sequence ID" value="KLQ04218.1"/>
    <property type="molecule type" value="Genomic_DNA"/>
</dbReference>
<reference evidence="1 2" key="1">
    <citation type="submission" date="2015-06" db="EMBL/GenBank/DDBJ databases">
        <authorList>
            <person name="Adams M."/>
            <person name="Sutton G."/>
            <person name="Nelson K."/>
            <person name="Bonomo R."/>
            <person name="McCorrison J."/>
            <person name="Sanka R."/>
            <person name="Brinkac L."/>
            <person name="Nierman W."/>
        </authorList>
    </citation>
    <scope>NUCLEOTIDE SEQUENCE [LARGE SCALE GENOMIC DNA]</scope>
    <source>
        <strain evidence="1 2">GN02692</strain>
    </source>
</reference>
<proteinExistence type="predicted"/>
<name>A0A837LFA0_9ENTR</name>
<dbReference type="AlphaFoldDB" id="A0A837LFA0"/>
<gene>
    <name evidence="1" type="ORF">ABF77_10705</name>
</gene>
<accession>A0A837LFA0</accession>
<sequence>MAETAYSRLPARSAMDRVTVLKKTNPLHNATPVMVMVQLKRQSAPTAVVWAKLTMKKKTNMKRKMMMKRTGTRRRTNARIPKTLTHSLTRRLGLNQGL</sequence>